<evidence type="ECO:0000313" key="3">
    <source>
        <dbReference type="EMBL" id="TSH91232.1"/>
    </source>
</evidence>
<dbReference type="AlphaFoldDB" id="A0A556AEB5"/>
<dbReference type="EMBL" id="VLTJ01000037">
    <property type="protein sequence ID" value="TSH91232.1"/>
    <property type="molecule type" value="Genomic_DNA"/>
</dbReference>
<sequence>MELNEKVIVITGAFGQLGSAVARMVTRAGGRAALVDVVPGNAPDAGPAWQADLASLPDAERVMQDIAQHVGGIDGLVNVAGGFTWQTLQGSADLAEWGQMFSMNVVTCVNASKAVLPHLQRRGSGRIVNISAAGSLKAAAGMGAYAASKAGVARFTEALADELKAERITVNAVLPSIIDTPRNRADMPDADFSAWVTADEVASAIGFLLSDAGQGVTGALLPVTGRV</sequence>
<dbReference type="GO" id="GO:0016616">
    <property type="term" value="F:oxidoreductase activity, acting on the CH-OH group of donors, NAD or NADP as acceptor"/>
    <property type="evidence" value="ECO:0007669"/>
    <property type="project" value="TreeGrafter"/>
</dbReference>
<dbReference type="GO" id="GO:0030497">
    <property type="term" value="P:fatty acid elongation"/>
    <property type="evidence" value="ECO:0007669"/>
    <property type="project" value="TreeGrafter"/>
</dbReference>
<dbReference type="OrthoDB" id="118015at2"/>
<name>A0A556AEB5_9BURK</name>
<dbReference type="PANTHER" id="PTHR42760:SF135">
    <property type="entry name" value="BLL7886 PROTEIN"/>
    <property type="match status" value="1"/>
</dbReference>
<evidence type="ECO:0000256" key="1">
    <source>
        <dbReference type="ARBA" id="ARBA00006484"/>
    </source>
</evidence>
<dbReference type="PRINTS" id="PR00080">
    <property type="entry name" value="SDRFAMILY"/>
</dbReference>
<dbReference type="PROSITE" id="PS00061">
    <property type="entry name" value="ADH_SHORT"/>
    <property type="match status" value="1"/>
</dbReference>
<dbReference type="Gene3D" id="3.40.50.720">
    <property type="entry name" value="NAD(P)-binding Rossmann-like Domain"/>
    <property type="match status" value="1"/>
</dbReference>
<dbReference type="RefSeq" id="WP_143949857.1">
    <property type="nucleotide sequence ID" value="NZ_BAABMB010000008.1"/>
</dbReference>
<dbReference type="InterPro" id="IPR002347">
    <property type="entry name" value="SDR_fam"/>
</dbReference>
<comment type="caution">
    <text evidence="3">The sequence shown here is derived from an EMBL/GenBank/DDBJ whole genome shotgun (WGS) entry which is preliminary data.</text>
</comment>
<protein>
    <submittedName>
        <fullName evidence="3">SDR family NAD(P)-dependent oxidoreductase</fullName>
    </submittedName>
</protein>
<accession>A0A556AEB5</accession>
<dbReference type="PANTHER" id="PTHR42760">
    <property type="entry name" value="SHORT-CHAIN DEHYDROGENASES/REDUCTASES FAMILY MEMBER"/>
    <property type="match status" value="1"/>
</dbReference>
<keyword evidence="4" id="KW-1185">Reference proteome</keyword>
<dbReference type="Pfam" id="PF00106">
    <property type="entry name" value="adh_short"/>
    <property type="match status" value="1"/>
</dbReference>
<dbReference type="SUPFAM" id="SSF51735">
    <property type="entry name" value="NAD(P)-binding Rossmann-fold domains"/>
    <property type="match status" value="1"/>
</dbReference>
<evidence type="ECO:0000256" key="2">
    <source>
        <dbReference type="RuleBase" id="RU000363"/>
    </source>
</evidence>
<gene>
    <name evidence="3" type="ORF">FOZ76_18990</name>
</gene>
<comment type="similarity">
    <text evidence="1 2">Belongs to the short-chain dehydrogenases/reductases (SDR) family.</text>
</comment>
<dbReference type="InterPro" id="IPR036291">
    <property type="entry name" value="NAD(P)-bd_dom_sf"/>
</dbReference>
<reference evidence="3 4" key="1">
    <citation type="submission" date="2019-07" db="EMBL/GenBank/DDBJ databases">
        <title>Qingshengfaniella alkalisoli gen. nov., sp. nov., isolated from saline soil.</title>
        <authorList>
            <person name="Xu L."/>
            <person name="Huang X.-X."/>
            <person name="Sun J.-Q."/>
        </authorList>
    </citation>
    <scope>NUCLEOTIDE SEQUENCE [LARGE SCALE GENOMIC DNA]</scope>
    <source>
        <strain evidence="3 4">DSM 27279</strain>
    </source>
</reference>
<dbReference type="Proteomes" id="UP000318405">
    <property type="component" value="Unassembled WGS sequence"/>
</dbReference>
<evidence type="ECO:0000313" key="4">
    <source>
        <dbReference type="Proteomes" id="UP000318405"/>
    </source>
</evidence>
<proteinExistence type="inferred from homology"/>
<organism evidence="3 4">
    <name type="scientific">Verticiella sediminum</name>
    <dbReference type="NCBI Taxonomy" id="1247510"/>
    <lineage>
        <taxon>Bacteria</taxon>
        <taxon>Pseudomonadati</taxon>
        <taxon>Pseudomonadota</taxon>
        <taxon>Betaproteobacteria</taxon>
        <taxon>Burkholderiales</taxon>
        <taxon>Alcaligenaceae</taxon>
        <taxon>Verticiella</taxon>
    </lineage>
</organism>
<dbReference type="InterPro" id="IPR020904">
    <property type="entry name" value="Sc_DH/Rdtase_CS"/>
</dbReference>
<dbReference type="PRINTS" id="PR00081">
    <property type="entry name" value="GDHRDH"/>
</dbReference>